<dbReference type="InterPro" id="IPR006212">
    <property type="entry name" value="Furin_repeat"/>
</dbReference>
<dbReference type="SMART" id="SM00261">
    <property type="entry name" value="FU"/>
    <property type="match status" value="27"/>
</dbReference>
<reference evidence="3 4" key="1">
    <citation type="journal article" date="2007" name="Science">
        <title>Genomic minimalism in the early diverging intestinal parasite Giardia lamblia.</title>
        <authorList>
            <person name="Morrison H.G."/>
            <person name="McArthur A.G."/>
            <person name="Gillin F.D."/>
            <person name="Aley S.B."/>
            <person name="Adam R.D."/>
            <person name="Olsen G.J."/>
            <person name="Best A.A."/>
            <person name="Cande W.Z."/>
            <person name="Chen F."/>
            <person name="Cipriano M.J."/>
            <person name="Davids B.J."/>
            <person name="Dawson S.C."/>
            <person name="Elmendorf H.G."/>
            <person name="Hehl A.B."/>
            <person name="Holder M.E."/>
            <person name="Huse S.M."/>
            <person name="Kim U.U."/>
            <person name="Lasek-Nesselquist E."/>
            <person name="Manning G."/>
            <person name="Nigam A."/>
            <person name="Nixon J.E."/>
            <person name="Palm D."/>
            <person name="Passamaneck N.E."/>
            <person name="Prabhu A."/>
            <person name="Reich C.I."/>
            <person name="Reiner D.S."/>
            <person name="Samuelson J."/>
            <person name="Svard S.G."/>
            <person name="Sogin M.L."/>
        </authorList>
    </citation>
    <scope>NUCLEOTIDE SEQUENCE [LARGE SCALE GENOMIC DNA]</scope>
    <source>
        <strain evidence="3 4">WB C6</strain>
    </source>
</reference>
<keyword evidence="2" id="KW-0732">Signal</keyword>
<gene>
    <name evidence="3" type="ORF">GL50803_0050290</name>
</gene>
<dbReference type="EMBL" id="AACB03000003">
    <property type="protein sequence ID" value="KAE8302825.1"/>
    <property type="molecule type" value="Genomic_DNA"/>
</dbReference>
<keyword evidence="1" id="KW-0812">Transmembrane</keyword>
<keyword evidence="1" id="KW-1133">Transmembrane helix</keyword>
<dbReference type="Proteomes" id="UP000001548">
    <property type="component" value="Unassembled WGS sequence"/>
</dbReference>
<accession>A0A644F2M7</accession>
<evidence type="ECO:0000313" key="3">
    <source>
        <dbReference type="EMBL" id="KAE8302825.1"/>
    </source>
</evidence>
<sequence length="2153" mass="214869">MLLVLLASCIAVQAAVCAPALIGAGCATCTGENDGQTCLTCNPQENKVQPGGKKCGVGCPANSTPKESVCECNGGYRPNAQGQCEQDPAAVCAPALIGAGCATCTGENDGQTCLTCNPQENKVQPGGKKCGVGCPANSTPKESVCECNGGYRPNAQGQCEQDPAAVCAPALIGAGCATCTGENDGQTCLTCNPQENKVQPGGKKCGVGCPANSTPKESVCECNGGYRPNAQGQCEQDPAAVCAPALIGAGCATCTGENDGQTCLTCNPQENKVQPGGKKCGVGCPANSTPKESVCECNGGYRPNAQGQCEQDPAAVCAPALIGAGCATCTGENDGQTCLTCNPQENKVQPGGKKCGVGCPANSTPKESVCECNGGYRPNAQGQCEQDPAAVCAPALIGAGCATCTGENDGQTCLTCNPQENKVQPGGKKCGVGCPANSTPKESVCECNGGYRPNAQGQCEQDPAAVCAPALIGAGCATCTGENDGQTCLTCNPQENKVQPGGKKCGVGCPANSTPKESVCECNGGYRPNAQGQCEQDPAAVCAPALIGAGCATCTGENDGQTCLTCNPQENKVQPGGKKCGVGCPANSTPKESVCECNGGYRPNAQGQCEQDPAAVCAPALIGAGCATCTGENDGQTCLTCNPQENKVQPGGKKCGVGCPANSTPKESVCECNGGYRPNAQGQCEQDPAAVCAPALIGAGCATCTGENDGQTCLTCNPQENKVQPGGKKCGVGCPANSTPKESVCECNGGYRPNAQGQCEQDPAAVCAPALIGAGCATCTGENDGQTCLTCNPQENKVQPGGKKCGVGCPANSTPKESVCECNGGYRPNAQGQCEQDPAAVCAPALIGAGCATCTGENDGQTCLTCNPQENKVQPGGKKCGVGCPANSTPKESVCECNGGYRPNAQGQCEQDPAAVCAPALIGAGCATCTGENDGQTCLTCNPQENKVQPGGKKCGVGCPANSTPKESVCECNGGYRPNAQGQCEQDPAAVCAPALIGAGCATCTGENDGQTCLTCNPQENKVQPGGKKCGVGCPANSTPKESVCECNGGYRPNAQGQCEQDPAAVCAPALIGAGCATCTGENDGQTCLTCNPQENKVQPGGKKCGVGCPANSTPKESVCECNGGYRPNAQGQCEQDPAAVCAPALIGAGCATCTGENDGQTCLTCNPQENKVQPGGKKCGVGCPANSTPKESVCECNGGYRPNAQGQCEQDPAAVCAPALIGAGCATCTGENDGQTCLTCNPQENKVQPGGKKCGVGCPANSTPKESVCECNGGYRPNAQGQCEQDPAAVCAPALIGAGCATCTGENDGQTCLTCNPQENKVQPGGKKCGVGCPANSTPKESVCECNGGYRPNAQGQCEQDPAAVCAPALIGAGCATCTGENDGQTCLTCNPQENKVQPGGKKCGVGCPANSTPKESVCECNGGYRPNAQGQCEQDPAAVCAPALIGAGCATCTGENDGQTCLTCNPQENKVQPGGKKCGVGCPANSTPKESVCECNGGYRPNAQGQCEQDPAAVCAPALIGAGCATCTGENDGQTCLTCNPQENKVQPGGKKCGVGCPANSTPKESVCECNGGYRPNAQGQCEQDPAAVCAPALIGAGCATCTGENDGQTCLTCNPQENKVQPGGKKCGVGCPANSTPKESVCECNGGYRPNAQGQCEQDPAAVCAPALIGAGCATCTGENDGQTCLTCNPQENKVQPGGKKCGVGCPANSTPKESVCECNGGYRPNAQGQCEQDPAAVCAPALIGAGCATCTGENDGQTCLTCNPQENKVQPGGKKCGVGCPANSTPKESVCECNGGYRPNAQGQCEQDPAAVCAPALIGAGCATCTGENDGQTCLTCNPQENKVQPGGKKCGVGCPANSTPKESVCECNGGYRPNAQGQCEQDPAAVCAPALIGAGCATCTGENDGQTCLTCNPQENKVQPGGKKCGVGCPANSTPKESVCECNGGYRPNAQGQCEQDPAAVCAPALIGAGCATCTGENDGQTCLTCNPQENKVQPGGKKCGVGCPANSTPKESVCECNGGYRPNAQGQCEQDPAAVCAPALIGAGCATCTGENDGQTCLTCNPQENKVQPGGKKCGVGCPANSTPKESVCECNGGYRPNAQGQCEPSNTNKSSGLSTGAIAGIAVAAVIVVGGLVGFLCWWFICRGKA</sequence>
<evidence type="ECO:0000256" key="1">
    <source>
        <dbReference type="SAM" id="Phobius"/>
    </source>
</evidence>
<dbReference type="InParanoid" id="A0A644F2M7"/>
<organism evidence="3 4">
    <name type="scientific">Giardia intestinalis (strain ATCC 50803 / WB clone C6)</name>
    <name type="common">Giardia lamblia</name>
    <dbReference type="NCBI Taxonomy" id="184922"/>
    <lineage>
        <taxon>Eukaryota</taxon>
        <taxon>Metamonada</taxon>
        <taxon>Diplomonadida</taxon>
        <taxon>Hexamitidae</taxon>
        <taxon>Giardiinae</taxon>
        <taxon>Giardia</taxon>
    </lineage>
</organism>
<proteinExistence type="predicted"/>
<evidence type="ECO:0000313" key="4">
    <source>
        <dbReference type="Proteomes" id="UP000001548"/>
    </source>
</evidence>
<protein>
    <submittedName>
        <fullName evidence="3">VSP</fullName>
    </submittedName>
</protein>
<evidence type="ECO:0000256" key="2">
    <source>
        <dbReference type="SAM" id="SignalP"/>
    </source>
</evidence>
<feature type="transmembrane region" description="Helical" evidence="1">
    <location>
        <begin position="2124"/>
        <end position="2148"/>
    </location>
</feature>
<keyword evidence="1" id="KW-0472">Membrane</keyword>
<feature type="signal peptide" evidence="2">
    <location>
        <begin position="1"/>
        <end position="17"/>
    </location>
</feature>
<keyword evidence="4" id="KW-1185">Reference proteome</keyword>
<comment type="caution">
    <text evidence="3">The sequence shown here is derived from an EMBL/GenBank/DDBJ whole genome shotgun (WGS) entry which is preliminary data.</text>
</comment>
<name>A0A644F2M7_GIAIC</name>
<feature type="chain" id="PRO_5025045255" evidence="2">
    <location>
        <begin position="18"/>
        <end position="2153"/>
    </location>
</feature>